<dbReference type="Pfam" id="PF12690">
    <property type="entry name" value="BsuPI"/>
    <property type="match status" value="1"/>
</dbReference>
<dbReference type="InterPro" id="IPR038144">
    <property type="entry name" value="IPI"/>
</dbReference>
<accession>A0A345BXN7</accession>
<feature type="domain" description="Intracellular proteinase inhibitor BsuPI" evidence="1">
    <location>
        <begin position="36"/>
        <end position="134"/>
    </location>
</feature>
<proteinExistence type="predicted"/>
<dbReference type="InterPro" id="IPR020481">
    <property type="entry name" value="Intracell_prot_inh_BsuPI"/>
</dbReference>
<dbReference type="RefSeq" id="WP_114371851.1">
    <property type="nucleotide sequence ID" value="NZ_CP031092.1"/>
</dbReference>
<name>A0A345BXN7_9BACI</name>
<dbReference type="EMBL" id="CP031092">
    <property type="protein sequence ID" value="AXF55718.1"/>
    <property type="molecule type" value="Genomic_DNA"/>
</dbReference>
<dbReference type="KEGG" id="rue:DT065_06555"/>
<evidence type="ECO:0000313" key="3">
    <source>
        <dbReference type="Proteomes" id="UP000252100"/>
    </source>
</evidence>
<gene>
    <name evidence="2" type="ORF">DT065_06555</name>
</gene>
<dbReference type="PROSITE" id="PS51257">
    <property type="entry name" value="PROKAR_LIPOPROTEIN"/>
    <property type="match status" value="1"/>
</dbReference>
<organism evidence="2 3">
    <name type="scientific">Salicibibacter kimchii</name>
    <dbReference type="NCBI Taxonomy" id="2099786"/>
    <lineage>
        <taxon>Bacteria</taxon>
        <taxon>Bacillati</taxon>
        <taxon>Bacillota</taxon>
        <taxon>Bacilli</taxon>
        <taxon>Bacillales</taxon>
        <taxon>Bacillaceae</taxon>
        <taxon>Salicibibacter</taxon>
    </lineage>
</organism>
<dbReference type="Gene3D" id="2.60.40.2360">
    <property type="entry name" value="Intracellular proteinase inhibitor BsuPI"/>
    <property type="match status" value="1"/>
</dbReference>
<evidence type="ECO:0000259" key="1">
    <source>
        <dbReference type="Pfam" id="PF12690"/>
    </source>
</evidence>
<sequence length="154" mass="16776">MKFAFVLIVFTVIAACSQGEHSEGGEGEMTEDGLYVQADAHGKNGRIIVEATVGNGGDDPVELQFNTSQRIEVRLFEKGKPEQTVYRSSQEMMYNQVLGTLTLDPGEASTFNEEIPSMYVTDGGSYEGEVHITVDRINDEDAPTKPSGSFAVDM</sequence>
<dbReference type="OrthoDB" id="1357684at2"/>
<dbReference type="AlphaFoldDB" id="A0A345BXN7"/>
<reference evidence="2 3" key="1">
    <citation type="journal article" date="2018" name="J. Microbiol.">
        <title>Salicibibacter kimchii gen. nov., sp. nov., a moderately halophilic and alkalitolerant bacterium in the family Bacillaceae, isolated from kimchi.</title>
        <authorList>
            <person name="Jang J.Y."/>
            <person name="Oh Y.J."/>
            <person name="Lim S.K."/>
            <person name="Park H.K."/>
            <person name="Lee C."/>
            <person name="Kim J.Y."/>
            <person name="Lee M.A."/>
            <person name="Choi H.J."/>
        </authorList>
    </citation>
    <scope>NUCLEOTIDE SEQUENCE [LARGE SCALE GENOMIC DNA]</scope>
    <source>
        <strain evidence="2 3">NKC1-1</strain>
    </source>
</reference>
<keyword evidence="3" id="KW-1185">Reference proteome</keyword>
<evidence type="ECO:0000313" key="2">
    <source>
        <dbReference type="EMBL" id="AXF55718.1"/>
    </source>
</evidence>
<dbReference type="Proteomes" id="UP000252100">
    <property type="component" value="Chromosome"/>
</dbReference>
<protein>
    <recommendedName>
        <fullName evidence="1">Intracellular proteinase inhibitor BsuPI domain-containing protein</fullName>
    </recommendedName>
</protein>